<keyword evidence="3" id="KW-1185">Reference proteome</keyword>
<protein>
    <recommendedName>
        <fullName evidence="1">Protein kinase domain-containing protein</fullName>
    </recommendedName>
</protein>
<proteinExistence type="predicted"/>
<sequence>MFTAGNHRLLFVRNYGSGSQCQAQLVHDIDTGNNLIRKVTTHRLVPTTDDTVPNWRPKSPREVRILHTIRQTFNPPEPGFNPYLPQCYGHEYIKSTATDQQGRPKYHSVSYWKLYNGGSLRSRWLQDGKVLPPSVAVARMARQVLSTLHYLYTAGPQPIYHEDTHFGNIWAHWTPDQNLPDFYLGDLADAGHAD</sequence>
<feature type="domain" description="Protein kinase" evidence="1">
    <location>
        <begin position="9"/>
        <end position="194"/>
    </location>
</feature>
<dbReference type="EMBL" id="MU863649">
    <property type="protein sequence ID" value="KAK4099399.1"/>
    <property type="molecule type" value="Genomic_DNA"/>
</dbReference>
<organism evidence="2 3">
    <name type="scientific">Parathielavia hyrcaniae</name>
    <dbReference type="NCBI Taxonomy" id="113614"/>
    <lineage>
        <taxon>Eukaryota</taxon>
        <taxon>Fungi</taxon>
        <taxon>Dikarya</taxon>
        <taxon>Ascomycota</taxon>
        <taxon>Pezizomycotina</taxon>
        <taxon>Sordariomycetes</taxon>
        <taxon>Sordariomycetidae</taxon>
        <taxon>Sordariales</taxon>
        <taxon>Chaetomiaceae</taxon>
        <taxon>Parathielavia</taxon>
    </lineage>
</organism>
<dbReference type="PROSITE" id="PS50011">
    <property type="entry name" value="PROTEIN_KINASE_DOM"/>
    <property type="match status" value="1"/>
</dbReference>
<dbReference type="Proteomes" id="UP001305647">
    <property type="component" value="Unassembled WGS sequence"/>
</dbReference>
<accession>A0AAN6PWS5</accession>
<dbReference type="InterPro" id="IPR000719">
    <property type="entry name" value="Prot_kinase_dom"/>
</dbReference>
<dbReference type="GO" id="GO:0005524">
    <property type="term" value="F:ATP binding"/>
    <property type="evidence" value="ECO:0007669"/>
    <property type="project" value="InterPro"/>
</dbReference>
<evidence type="ECO:0000313" key="2">
    <source>
        <dbReference type="EMBL" id="KAK4099399.1"/>
    </source>
</evidence>
<name>A0AAN6PWS5_9PEZI</name>
<evidence type="ECO:0000313" key="3">
    <source>
        <dbReference type="Proteomes" id="UP001305647"/>
    </source>
</evidence>
<feature type="non-terminal residue" evidence="2">
    <location>
        <position position="194"/>
    </location>
</feature>
<dbReference type="AlphaFoldDB" id="A0AAN6PWS5"/>
<dbReference type="GO" id="GO:0004672">
    <property type="term" value="F:protein kinase activity"/>
    <property type="evidence" value="ECO:0007669"/>
    <property type="project" value="InterPro"/>
</dbReference>
<dbReference type="InterPro" id="IPR011009">
    <property type="entry name" value="Kinase-like_dom_sf"/>
</dbReference>
<comment type="caution">
    <text evidence="2">The sequence shown here is derived from an EMBL/GenBank/DDBJ whole genome shotgun (WGS) entry which is preliminary data.</text>
</comment>
<evidence type="ECO:0000259" key="1">
    <source>
        <dbReference type="PROSITE" id="PS50011"/>
    </source>
</evidence>
<reference evidence="2" key="2">
    <citation type="submission" date="2023-05" db="EMBL/GenBank/DDBJ databases">
        <authorList>
            <consortium name="Lawrence Berkeley National Laboratory"/>
            <person name="Steindorff A."/>
            <person name="Hensen N."/>
            <person name="Bonometti L."/>
            <person name="Westerberg I."/>
            <person name="Brannstrom I.O."/>
            <person name="Guillou S."/>
            <person name="Cros-Aarteil S."/>
            <person name="Calhoun S."/>
            <person name="Haridas S."/>
            <person name="Kuo A."/>
            <person name="Mondo S."/>
            <person name="Pangilinan J."/>
            <person name="Riley R."/>
            <person name="Labutti K."/>
            <person name="Andreopoulos B."/>
            <person name="Lipzen A."/>
            <person name="Chen C."/>
            <person name="Yanf M."/>
            <person name="Daum C."/>
            <person name="Ng V."/>
            <person name="Clum A."/>
            <person name="Ohm R."/>
            <person name="Martin F."/>
            <person name="Silar P."/>
            <person name="Natvig D."/>
            <person name="Lalanne C."/>
            <person name="Gautier V."/>
            <person name="Ament-Velasquez S.L."/>
            <person name="Kruys A."/>
            <person name="Hutchinson M.I."/>
            <person name="Powell A.J."/>
            <person name="Barry K."/>
            <person name="Miller A.N."/>
            <person name="Grigoriev I.V."/>
            <person name="Debuchy R."/>
            <person name="Gladieux P."/>
            <person name="Thoren M.H."/>
            <person name="Johannesson H."/>
        </authorList>
    </citation>
    <scope>NUCLEOTIDE SEQUENCE</scope>
    <source>
        <strain evidence="2">CBS 757.83</strain>
    </source>
</reference>
<dbReference type="SUPFAM" id="SSF56112">
    <property type="entry name" value="Protein kinase-like (PK-like)"/>
    <property type="match status" value="1"/>
</dbReference>
<reference evidence="2" key="1">
    <citation type="journal article" date="2023" name="Mol. Phylogenet. Evol.">
        <title>Genome-scale phylogeny and comparative genomics of the fungal order Sordariales.</title>
        <authorList>
            <person name="Hensen N."/>
            <person name="Bonometti L."/>
            <person name="Westerberg I."/>
            <person name="Brannstrom I.O."/>
            <person name="Guillou S."/>
            <person name="Cros-Aarteil S."/>
            <person name="Calhoun S."/>
            <person name="Haridas S."/>
            <person name="Kuo A."/>
            <person name="Mondo S."/>
            <person name="Pangilinan J."/>
            <person name="Riley R."/>
            <person name="LaButti K."/>
            <person name="Andreopoulos B."/>
            <person name="Lipzen A."/>
            <person name="Chen C."/>
            <person name="Yan M."/>
            <person name="Daum C."/>
            <person name="Ng V."/>
            <person name="Clum A."/>
            <person name="Steindorff A."/>
            <person name="Ohm R.A."/>
            <person name="Martin F."/>
            <person name="Silar P."/>
            <person name="Natvig D.O."/>
            <person name="Lalanne C."/>
            <person name="Gautier V."/>
            <person name="Ament-Velasquez S.L."/>
            <person name="Kruys A."/>
            <person name="Hutchinson M.I."/>
            <person name="Powell A.J."/>
            <person name="Barry K."/>
            <person name="Miller A.N."/>
            <person name="Grigoriev I.V."/>
            <person name="Debuchy R."/>
            <person name="Gladieux P."/>
            <person name="Hiltunen Thoren M."/>
            <person name="Johannesson H."/>
        </authorList>
    </citation>
    <scope>NUCLEOTIDE SEQUENCE</scope>
    <source>
        <strain evidence="2">CBS 757.83</strain>
    </source>
</reference>
<gene>
    <name evidence="2" type="ORF">N658DRAFT_429876</name>
</gene>